<gene>
    <name evidence="1" type="ORF">F4821DRAFT_11642</name>
</gene>
<name>A0ACC0DEI4_9PEZI</name>
<proteinExistence type="predicted"/>
<sequence length="1486" mass="165156">MANETEEKETKTADPLTEVNNTAHSEPATPYDDPDEEIRRHEEADEKQAERAELKHTQSYATDASGITRTTSRASGPVPKKPWYKTPNPLRWGSIPPVPKERQISREYTAGFLSKLTFQWMAPLMSVGYKRPLEQDDIWRVNPDRTAEKMTTKVRASFERRIKENEKYPLLWALHEVFFREFWFGGMCQLASSILQVMSPFTLRYLIQFAQEAWDASQNGGPPPEIGAGIGLVIGVTIMQILQSLGVNHFIYRGMMIGGQTRAVLISLIFEKSMVLSGRARAGGKEVSDGSADEDQKEKGKENASKTPGKVDKVKKDGKADKVGISGDGTGWSNGKIVNLMSVDTYRVDQASALFHISWTAPIACVITLVVLLINLTYSALAGFALLVIGIPALTRAIRLLFRRRAAINKITDQRVSLTQEILQSVRFVKYFGWEGAFLERLKEIRTREIHSIQVLLTIRNAINAVSMSLPIYASMLSFITYSLTNHGLSAAQVFSSLALFNGLRMPLNLLPLVIGQTVDAWSSLKRIQEFMLSEEMEEDVILEPEGKSAVEMHTASFTWERTPTQDNDKSPAVSSEKKGKAGHPQKGTKSASKPGNNSGSSEESSEDTASTLVEEREPFKLQDLNLEIGRNELVAVIGTVGSGKSSLLAALAGDMRKTSGEVVLGASRAFCPQYAWIQNTSVRNNILFGKDMDRDWYKEVIKACALQPDLDMLPNGDATEIGERGITISGGQKQRLNIARAIYFDADIVLMDDPLSAVDAHVGRHIMDNAILGLLKDKCRILATHQLWVLNRCDRIIWMDGGKIQAVDTFDNLMANDSGFRHLMETTAVEEKKEEEPAAVEEKTAEGDKKKKKKRGQGLMQAEERAVSSVPWSVYTGYIRASGSILNAPLTIMVLLISQGANIMTSLWLSYWTSNRFGLSTGVYIGVYAGLGTLQAGLMFAFSILLTMFGTSASRTLLRQAVTRTLRAPMSFFDTTPLGRITNRFSRDVDVMDNNLADAMRMYFLTMAMIISIFALIIAFFYYFAIALVPLTILFVLAASYYRASAREVKRFESVLRSVVFAKFGEGLNGVASIRAYGLKQRFVTDLRDAIDEMNAAYYLTFSNQRWLSTRLDSIGNALVFTVGILVVTSRFSVSPSIGGLVLSYILGIVQMLQFTVRQLAEVENAMNAVERLQYYGTQLEEEAPEHTVEVRPSWPERGEIIFDNVEMRYRANLPLVLKGLSMHVRGGERIGIVGRTGAGKSSIMSTLFRLVEISGGHIYVDGLDISTLGLHDLRSRLAIIPQDPTLFRGTVRSNLDPFHEHSDLDLWTALRKADLIPADAAIDDKDPSRIHLDSVVEEDGLNFSLGQRQLMALARALVRGSQIIVCDEATSSVDMETDDKIQRTMAVGFRGKTLLCIAHRLRTIVGYDRICVMDAGRIAELDSPIALWRKEGGIFRSMCDRSGIREEDIHSAMAGLNEEETEWDEKKEEAEAEGSRAKKEEDGL</sequence>
<protein>
    <submittedName>
        <fullName evidence="1">ATP-binding cassette transporter protein YOR1-like protein</fullName>
    </submittedName>
</protein>
<evidence type="ECO:0000313" key="1">
    <source>
        <dbReference type="EMBL" id="KAI6090850.1"/>
    </source>
</evidence>
<reference evidence="1 2" key="1">
    <citation type="journal article" date="2022" name="New Phytol.">
        <title>Ecological generalism drives hyperdiversity of secondary metabolite gene clusters in xylarialean endophytes.</title>
        <authorList>
            <person name="Franco M.E.E."/>
            <person name="Wisecaver J.H."/>
            <person name="Arnold A.E."/>
            <person name="Ju Y.M."/>
            <person name="Slot J.C."/>
            <person name="Ahrendt S."/>
            <person name="Moore L.P."/>
            <person name="Eastman K.E."/>
            <person name="Scott K."/>
            <person name="Konkel Z."/>
            <person name="Mondo S.J."/>
            <person name="Kuo A."/>
            <person name="Hayes R.D."/>
            <person name="Haridas S."/>
            <person name="Andreopoulos B."/>
            <person name="Riley R."/>
            <person name="LaButti K."/>
            <person name="Pangilinan J."/>
            <person name="Lipzen A."/>
            <person name="Amirebrahimi M."/>
            <person name="Yan J."/>
            <person name="Adam C."/>
            <person name="Keymanesh K."/>
            <person name="Ng V."/>
            <person name="Louie K."/>
            <person name="Northen T."/>
            <person name="Drula E."/>
            <person name="Henrissat B."/>
            <person name="Hsieh H.M."/>
            <person name="Youens-Clark K."/>
            <person name="Lutzoni F."/>
            <person name="Miadlikowska J."/>
            <person name="Eastwood D.C."/>
            <person name="Hamelin R.C."/>
            <person name="Grigoriev I.V."/>
            <person name="U'Ren J.M."/>
        </authorList>
    </citation>
    <scope>NUCLEOTIDE SEQUENCE [LARGE SCALE GENOMIC DNA]</scope>
    <source>
        <strain evidence="1 2">ER1909</strain>
    </source>
</reference>
<accession>A0ACC0DEI4</accession>
<organism evidence="1 2">
    <name type="scientific">Hypoxylon rubiginosum</name>
    <dbReference type="NCBI Taxonomy" id="110542"/>
    <lineage>
        <taxon>Eukaryota</taxon>
        <taxon>Fungi</taxon>
        <taxon>Dikarya</taxon>
        <taxon>Ascomycota</taxon>
        <taxon>Pezizomycotina</taxon>
        <taxon>Sordariomycetes</taxon>
        <taxon>Xylariomycetidae</taxon>
        <taxon>Xylariales</taxon>
        <taxon>Hypoxylaceae</taxon>
        <taxon>Hypoxylon</taxon>
    </lineage>
</organism>
<keyword evidence="2" id="KW-1185">Reference proteome</keyword>
<dbReference type="Proteomes" id="UP001497680">
    <property type="component" value="Unassembled WGS sequence"/>
</dbReference>
<comment type="caution">
    <text evidence="1">The sequence shown here is derived from an EMBL/GenBank/DDBJ whole genome shotgun (WGS) entry which is preliminary data.</text>
</comment>
<dbReference type="EMBL" id="MU394289">
    <property type="protein sequence ID" value="KAI6090850.1"/>
    <property type="molecule type" value="Genomic_DNA"/>
</dbReference>
<evidence type="ECO:0000313" key="2">
    <source>
        <dbReference type="Proteomes" id="UP001497680"/>
    </source>
</evidence>